<proteinExistence type="predicted"/>
<protein>
    <recommendedName>
        <fullName evidence="7">C3H1-type domain-containing protein</fullName>
    </recommendedName>
</protein>
<keyword evidence="4 5" id="KW-0862">Zinc</keyword>
<dbReference type="PROSITE" id="PS50103">
    <property type="entry name" value="ZF_C3H1"/>
    <property type="match status" value="1"/>
</dbReference>
<dbReference type="PANTHER" id="PTHR12547:SF18">
    <property type="entry name" value="PROTEIN TIS11"/>
    <property type="match status" value="1"/>
</dbReference>
<dbReference type="Gramene" id="Tc02v2_t011970.1">
    <property type="protein sequence ID" value="Tc02v2_p011970.1"/>
    <property type="gene ID" value="Tc02v2_g011970"/>
</dbReference>
<keyword evidence="1 5" id="KW-0479">Metal-binding</keyword>
<accession>A0A061E3D7</accession>
<dbReference type="InterPro" id="IPR045877">
    <property type="entry name" value="ZFP36-like"/>
</dbReference>
<keyword evidence="2" id="KW-0677">Repeat</keyword>
<dbReference type="HOGENOM" id="CLU_916477_0_0_1"/>
<reference evidence="8 9" key="1">
    <citation type="journal article" date="2013" name="Genome Biol.">
        <title>The genome sequence of the most widely cultivated cacao type and its use to identify candidate genes regulating pod color.</title>
        <authorList>
            <person name="Motamayor J.C."/>
            <person name="Mockaitis K."/>
            <person name="Schmutz J."/>
            <person name="Haiminen N."/>
            <person name="Iii D.L."/>
            <person name="Cornejo O."/>
            <person name="Findley S.D."/>
            <person name="Zheng P."/>
            <person name="Utro F."/>
            <person name="Royaert S."/>
            <person name="Saski C."/>
            <person name="Jenkins J."/>
            <person name="Podicheti R."/>
            <person name="Zhao M."/>
            <person name="Scheffler B.E."/>
            <person name="Stack J.C."/>
            <person name="Feltus F.A."/>
            <person name="Mustiga G.M."/>
            <person name="Amores F."/>
            <person name="Phillips W."/>
            <person name="Marelli J.P."/>
            <person name="May G.D."/>
            <person name="Shapiro H."/>
            <person name="Ma J."/>
            <person name="Bustamante C.D."/>
            <person name="Schnell R.J."/>
            <person name="Main D."/>
            <person name="Gilbert D."/>
            <person name="Parida L."/>
            <person name="Kuhn D.N."/>
        </authorList>
    </citation>
    <scope>NUCLEOTIDE SEQUENCE [LARGE SCALE GENOMIC DNA]</scope>
    <source>
        <strain evidence="9">cv. Matina 1-6</strain>
    </source>
</reference>
<feature type="compositionally biased region" description="Low complexity" evidence="6">
    <location>
        <begin position="47"/>
        <end position="65"/>
    </location>
</feature>
<feature type="domain" description="C3H1-type" evidence="7">
    <location>
        <begin position="107"/>
        <end position="135"/>
    </location>
</feature>
<dbReference type="PANTHER" id="PTHR12547">
    <property type="entry name" value="CCCH ZINC FINGER/TIS11-RELATED"/>
    <property type="match status" value="1"/>
</dbReference>
<dbReference type="Gramene" id="EOX98861">
    <property type="protein sequence ID" value="EOX98861"/>
    <property type="gene ID" value="TCM_007539"/>
</dbReference>
<evidence type="ECO:0000256" key="3">
    <source>
        <dbReference type="ARBA" id="ARBA00022771"/>
    </source>
</evidence>
<gene>
    <name evidence="8" type="ORF">TCM_007539</name>
</gene>
<dbReference type="STRING" id="3641.A0A061E3D7"/>
<evidence type="ECO:0000256" key="5">
    <source>
        <dbReference type="PROSITE-ProRule" id="PRU00723"/>
    </source>
</evidence>
<name>A0A061E3D7_THECC</name>
<dbReference type="InterPro" id="IPR036855">
    <property type="entry name" value="Znf_CCCH_sf"/>
</dbReference>
<dbReference type="SUPFAM" id="SSF90229">
    <property type="entry name" value="CCCH zinc finger"/>
    <property type="match status" value="1"/>
</dbReference>
<evidence type="ECO:0000256" key="4">
    <source>
        <dbReference type="ARBA" id="ARBA00022833"/>
    </source>
</evidence>
<feature type="zinc finger region" description="C3H1-type" evidence="5">
    <location>
        <begin position="107"/>
        <end position="135"/>
    </location>
</feature>
<dbReference type="SMART" id="SM00356">
    <property type="entry name" value="ZnF_C3H1"/>
    <property type="match status" value="1"/>
</dbReference>
<dbReference type="InterPro" id="IPR000571">
    <property type="entry name" value="Znf_CCCH"/>
</dbReference>
<dbReference type="eggNOG" id="ENOG502S52B">
    <property type="taxonomic scope" value="Eukaryota"/>
</dbReference>
<evidence type="ECO:0000256" key="2">
    <source>
        <dbReference type="ARBA" id="ARBA00022737"/>
    </source>
</evidence>
<dbReference type="Proteomes" id="UP000026915">
    <property type="component" value="Chromosome 2"/>
</dbReference>
<dbReference type="KEGG" id="tcc:18608339"/>
<evidence type="ECO:0000256" key="6">
    <source>
        <dbReference type="SAM" id="MobiDB-lite"/>
    </source>
</evidence>
<organism evidence="8 9">
    <name type="scientific">Theobroma cacao</name>
    <name type="common">Cacao</name>
    <name type="synonym">Cocoa</name>
    <dbReference type="NCBI Taxonomy" id="3641"/>
    <lineage>
        <taxon>Eukaryota</taxon>
        <taxon>Viridiplantae</taxon>
        <taxon>Streptophyta</taxon>
        <taxon>Embryophyta</taxon>
        <taxon>Tracheophyta</taxon>
        <taxon>Spermatophyta</taxon>
        <taxon>Magnoliopsida</taxon>
        <taxon>eudicotyledons</taxon>
        <taxon>Gunneridae</taxon>
        <taxon>Pentapetalae</taxon>
        <taxon>rosids</taxon>
        <taxon>malvids</taxon>
        <taxon>Malvales</taxon>
        <taxon>Malvaceae</taxon>
        <taxon>Byttnerioideae</taxon>
        <taxon>Theobroma</taxon>
    </lineage>
</organism>
<dbReference type="InParanoid" id="A0A061E3D7"/>
<evidence type="ECO:0000259" key="7">
    <source>
        <dbReference type="PROSITE" id="PS50103"/>
    </source>
</evidence>
<dbReference type="GO" id="GO:0008270">
    <property type="term" value="F:zinc ion binding"/>
    <property type="evidence" value="ECO:0007669"/>
    <property type="project" value="UniProtKB-KW"/>
</dbReference>
<dbReference type="EMBL" id="CM001880">
    <property type="protein sequence ID" value="EOX98861.1"/>
    <property type="molecule type" value="Genomic_DNA"/>
</dbReference>
<keyword evidence="9" id="KW-1185">Reference proteome</keyword>
<dbReference type="OrthoDB" id="410307at2759"/>
<dbReference type="OMA" id="FHKSETC"/>
<dbReference type="Pfam" id="PF00642">
    <property type="entry name" value="zf-CCCH"/>
    <property type="match status" value="1"/>
</dbReference>
<evidence type="ECO:0000256" key="1">
    <source>
        <dbReference type="ARBA" id="ARBA00022723"/>
    </source>
</evidence>
<dbReference type="AlphaFoldDB" id="A0A061E3D7"/>
<feature type="region of interest" description="Disordered" evidence="6">
    <location>
        <begin position="47"/>
        <end position="71"/>
    </location>
</feature>
<dbReference type="GO" id="GO:0003729">
    <property type="term" value="F:mRNA binding"/>
    <property type="evidence" value="ECO:0007669"/>
    <property type="project" value="InterPro"/>
</dbReference>
<feature type="compositionally biased region" description="Polar residues" evidence="6">
    <location>
        <begin position="179"/>
        <end position="199"/>
    </location>
</feature>
<evidence type="ECO:0000313" key="9">
    <source>
        <dbReference type="Proteomes" id="UP000026915"/>
    </source>
</evidence>
<keyword evidence="3 5" id="KW-0863">Zinc-finger</keyword>
<dbReference type="Gene3D" id="4.10.1000.10">
    <property type="entry name" value="Zinc finger, CCCH-type"/>
    <property type="match status" value="1"/>
</dbReference>
<feature type="region of interest" description="Disordered" evidence="6">
    <location>
        <begin position="179"/>
        <end position="200"/>
    </location>
</feature>
<evidence type="ECO:0000313" key="8">
    <source>
        <dbReference type="EMBL" id="EOX98861.1"/>
    </source>
</evidence>
<sequence>MDSFYKESNKLNVLNSNIPKLMIPARIRANYYSSPENLIKYLRSNSLSSSGNSSSGKSSFRSSLSPQSDKTPVNVVEEDVLVMDGVLVASDTNIVGPGSPSSGSVGFYKSEVCRAWEEFGHCRFGSRCQFMHGKEEERPTCFPFRSKSEAQMYKSYASTISGTYGSKSRLLHPVIETAATTAQRDTSTRPHYTSQSSTDPIKPEETIIHSISTAQLENTHLTANFTMKPMTNKTSTSIIRADAGATTFTNGTYWSPQDDGIDVTLPSLPGKTPSREDVHAYIDGVLYGPATKRRLPVFSAICPE</sequence>